<protein>
    <submittedName>
        <fullName evidence="1">Uncharacterized protein</fullName>
    </submittedName>
</protein>
<reference evidence="1 2" key="1">
    <citation type="submission" date="2024-01" db="EMBL/GenBank/DDBJ databases">
        <title>The genomes of 5 underutilized Papilionoideae crops provide insights into root nodulation and disease resistanc.</title>
        <authorList>
            <person name="Jiang F."/>
        </authorList>
    </citation>
    <scope>NUCLEOTIDE SEQUENCE [LARGE SCALE GENOMIC DNA]</scope>
    <source>
        <strain evidence="1">JINMINGXINNONG_FW02</strain>
        <tissue evidence="1">Leaves</tissue>
    </source>
</reference>
<accession>A0AAN9MCY8</accession>
<evidence type="ECO:0000313" key="2">
    <source>
        <dbReference type="Proteomes" id="UP001374584"/>
    </source>
</evidence>
<keyword evidence="2" id="KW-1185">Reference proteome</keyword>
<gene>
    <name evidence="1" type="ORF">VNO80_17769</name>
</gene>
<comment type="caution">
    <text evidence="1">The sequence shown here is derived from an EMBL/GenBank/DDBJ whole genome shotgun (WGS) entry which is preliminary data.</text>
</comment>
<sequence length="66" mass="7528">MVMLSSCRQHLVCSHILVIGIRKYQTSGHFMVTVTMCKTKTLHLHGGNTKLEIDYRTPKQRNNLSA</sequence>
<dbReference type="EMBL" id="JAYMYR010000007">
    <property type="protein sequence ID" value="KAK7352349.1"/>
    <property type="molecule type" value="Genomic_DNA"/>
</dbReference>
<proteinExistence type="predicted"/>
<dbReference type="AlphaFoldDB" id="A0AAN9MCY8"/>
<name>A0AAN9MCY8_PHACN</name>
<evidence type="ECO:0000313" key="1">
    <source>
        <dbReference type="EMBL" id="KAK7352349.1"/>
    </source>
</evidence>
<dbReference type="Proteomes" id="UP001374584">
    <property type="component" value="Unassembled WGS sequence"/>
</dbReference>
<organism evidence="1 2">
    <name type="scientific">Phaseolus coccineus</name>
    <name type="common">Scarlet runner bean</name>
    <name type="synonym">Phaseolus multiflorus</name>
    <dbReference type="NCBI Taxonomy" id="3886"/>
    <lineage>
        <taxon>Eukaryota</taxon>
        <taxon>Viridiplantae</taxon>
        <taxon>Streptophyta</taxon>
        <taxon>Embryophyta</taxon>
        <taxon>Tracheophyta</taxon>
        <taxon>Spermatophyta</taxon>
        <taxon>Magnoliopsida</taxon>
        <taxon>eudicotyledons</taxon>
        <taxon>Gunneridae</taxon>
        <taxon>Pentapetalae</taxon>
        <taxon>rosids</taxon>
        <taxon>fabids</taxon>
        <taxon>Fabales</taxon>
        <taxon>Fabaceae</taxon>
        <taxon>Papilionoideae</taxon>
        <taxon>50 kb inversion clade</taxon>
        <taxon>NPAAA clade</taxon>
        <taxon>indigoferoid/millettioid clade</taxon>
        <taxon>Phaseoleae</taxon>
        <taxon>Phaseolus</taxon>
    </lineage>
</organism>